<keyword evidence="5" id="KW-0694">RNA-binding</keyword>
<evidence type="ECO:0000256" key="3">
    <source>
        <dbReference type="ARBA" id="ARBA00022490"/>
    </source>
</evidence>
<evidence type="ECO:0000313" key="9">
    <source>
        <dbReference type="EMBL" id="USN14190.1"/>
    </source>
</evidence>
<evidence type="ECO:0000256" key="2">
    <source>
        <dbReference type="ARBA" id="ARBA00007814"/>
    </source>
</evidence>
<keyword evidence="10" id="KW-1185">Reference proteome</keyword>
<name>A0A9E7MPI9_9CAUD</name>
<dbReference type="EMBL" id="ON529852">
    <property type="protein sequence ID" value="USN14190.1"/>
    <property type="molecule type" value="Genomic_DNA"/>
</dbReference>
<dbReference type="GO" id="GO:0046872">
    <property type="term" value="F:metal ion binding"/>
    <property type="evidence" value="ECO:0007669"/>
    <property type="project" value="UniProtKB-KW"/>
</dbReference>
<dbReference type="Gene3D" id="3.40.50.410">
    <property type="entry name" value="von Willebrand factor, type A domain"/>
    <property type="match status" value="1"/>
</dbReference>
<evidence type="ECO:0000256" key="7">
    <source>
        <dbReference type="SAM" id="MobiDB-lite"/>
    </source>
</evidence>
<reference evidence="9" key="1">
    <citation type="submission" date="2022-05" db="EMBL/GenBank/DDBJ databases">
        <authorList>
            <person name="Friedrich I."/>
            <person name="Poehlein A."/>
            <person name="Schneider D."/>
            <person name="Hertel R."/>
            <person name="Daniel R."/>
        </authorList>
    </citation>
    <scope>NUCLEOTIDE SEQUENCE</scope>
</reference>
<protein>
    <recommendedName>
        <fullName evidence="8">TROVE domain-containing protein</fullName>
    </recommendedName>
</protein>
<gene>
    <name evidence="9" type="ORF">KABACHOK_03570</name>
</gene>
<organism evidence="9 10">
    <name type="scientific">Brevundimonas phage vB_BpoS-Kabachok</name>
    <dbReference type="NCBI Taxonomy" id="2948600"/>
    <lineage>
        <taxon>Viruses</taxon>
        <taxon>Duplodnaviria</taxon>
        <taxon>Heunggongvirae</taxon>
        <taxon>Uroviricota</taxon>
        <taxon>Caudoviricetes</taxon>
        <taxon>Jeanschmidtviridae</taxon>
        <taxon>Marchewkavirus</taxon>
        <taxon>Marchewkavirus kabachok</taxon>
    </lineage>
</organism>
<feature type="region of interest" description="Disordered" evidence="7">
    <location>
        <begin position="1"/>
        <end position="27"/>
    </location>
</feature>
<evidence type="ECO:0000313" key="10">
    <source>
        <dbReference type="Proteomes" id="UP001056685"/>
    </source>
</evidence>
<dbReference type="PROSITE" id="PS50988">
    <property type="entry name" value="TROVE"/>
    <property type="match status" value="1"/>
</dbReference>
<dbReference type="InterPro" id="IPR008858">
    <property type="entry name" value="TROVE_dom"/>
</dbReference>
<dbReference type="SUPFAM" id="SSF53300">
    <property type="entry name" value="vWA-like"/>
    <property type="match status" value="1"/>
</dbReference>
<dbReference type="GO" id="GO:1990904">
    <property type="term" value="C:ribonucleoprotein complex"/>
    <property type="evidence" value="ECO:0007669"/>
    <property type="project" value="UniProtKB-KW"/>
</dbReference>
<dbReference type="InterPro" id="IPR037214">
    <property type="entry name" value="TROVE_dom_sf"/>
</dbReference>
<dbReference type="Pfam" id="PF05731">
    <property type="entry name" value="TROVE"/>
    <property type="match status" value="1"/>
</dbReference>
<feature type="domain" description="TROVE" evidence="8">
    <location>
        <begin position="13"/>
        <end position="313"/>
    </location>
</feature>
<keyword evidence="6" id="KW-0687">Ribonucleoprotein</keyword>
<dbReference type="PANTHER" id="PTHR14202:SF0">
    <property type="entry name" value="RNA-BINDING PROTEIN RO60"/>
    <property type="match status" value="1"/>
</dbReference>
<comment type="subcellular location">
    <subcellularLocation>
        <location evidence="1">Cytoplasm</location>
    </subcellularLocation>
</comment>
<keyword evidence="4" id="KW-0479">Metal-binding</keyword>
<dbReference type="Proteomes" id="UP001056685">
    <property type="component" value="Segment"/>
</dbReference>
<evidence type="ECO:0000256" key="5">
    <source>
        <dbReference type="ARBA" id="ARBA00022884"/>
    </source>
</evidence>
<accession>A0A9E7MPI9</accession>
<feature type="compositionally biased region" description="Basic and acidic residues" evidence="7">
    <location>
        <begin position="14"/>
        <end position="25"/>
    </location>
</feature>
<dbReference type="InterPro" id="IPR036465">
    <property type="entry name" value="vWFA_dom_sf"/>
</dbReference>
<evidence type="ECO:0000256" key="1">
    <source>
        <dbReference type="ARBA" id="ARBA00004496"/>
    </source>
</evidence>
<evidence type="ECO:0000256" key="4">
    <source>
        <dbReference type="ARBA" id="ARBA00022723"/>
    </source>
</evidence>
<dbReference type="GO" id="GO:0003723">
    <property type="term" value="F:RNA binding"/>
    <property type="evidence" value="ECO:0007669"/>
    <property type="project" value="UniProtKB-KW"/>
</dbReference>
<dbReference type="SUPFAM" id="SSF140864">
    <property type="entry name" value="TROVE domain-like"/>
    <property type="match status" value="1"/>
</dbReference>
<sequence length="461" mass="49876">MASINAKPKTTTARTHEGAPADRMTKTQALRRSVMSCLLWEDNFYESGVSIADRIQSLAKEVPVETLAQIAIEAREDAKLRHVPLLLLVVLAQRGSGSALVSLTIARVIQRADELSEFLALYWALNPVRADGKKAPLSAQVKKGLSLAFGNFDAYQIAKYDRAKSVRLRDVLFLAHAKPANDDREVLYKKLVDNELTAPDTWEVALSGGADKKATFTRLLADGKLGYLALLRNLRNMEQAGVDRDLVNAAIRARKGADRVLPFRFTAAARYAPSFERALDDALVATIDQAEPLKGSTVVMVDVSYSMRQKLSGKSDLTRMDAAATLAAILPGDVRVVTFSNGLVEVPARKGMAGVDAVIRSQPHNGTALAQAVDVVNRQFACDRLIVITDEQASGTLSSGMGGGRLPAPKAGKAYMINVASYENGIGYGNGWVHIDGFSESVLRYIREVEAMEFDDGLVGG</sequence>
<proteinExistence type="inferred from homology"/>
<dbReference type="InterPro" id="IPR040322">
    <property type="entry name" value="TROVE2"/>
</dbReference>
<keyword evidence="3" id="KW-0963">Cytoplasm</keyword>
<evidence type="ECO:0000259" key="8">
    <source>
        <dbReference type="PROSITE" id="PS50988"/>
    </source>
</evidence>
<dbReference type="PANTHER" id="PTHR14202">
    <property type="entry name" value="60 KDA RIBONUCLEOPROTEIN SSA/RO"/>
    <property type="match status" value="1"/>
</dbReference>
<comment type="similarity">
    <text evidence="2">Belongs to the Ro 60 kDa family.</text>
</comment>
<evidence type="ECO:0000256" key="6">
    <source>
        <dbReference type="ARBA" id="ARBA00023274"/>
    </source>
</evidence>